<dbReference type="GO" id="GO:0008757">
    <property type="term" value="F:S-adenosylmethionine-dependent methyltransferase activity"/>
    <property type="evidence" value="ECO:0007669"/>
    <property type="project" value="InterPro"/>
</dbReference>
<name>X0WU38_9ZZZZ</name>
<proteinExistence type="predicted"/>
<dbReference type="AlphaFoldDB" id="X0WU38"/>
<dbReference type="Pfam" id="PF08241">
    <property type="entry name" value="Methyltransf_11"/>
    <property type="match status" value="1"/>
</dbReference>
<organism evidence="2">
    <name type="scientific">marine sediment metagenome</name>
    <dbReference type="NCBI Taxonomy" id="412755"/>
    <lineage>
        <taxon>unclassified sequences</taxon>
        <taxon>metagenomes</taxon>
        <taxon>ecological metagenomes</taxon>
    </lineage>
</organism>
<reference evidence="2" key="1">
    <citation type="journal article" date="2014" name="Front. Microbiol.">
        <title>High frequency of phylogenetically diverse reductive dehalogenase-homologous genes in deep subseafloor sedimentary metagenomes.</title>
        <authorList>
            <person name="Kawai M."/>
            <person name="Futagami T."/>
            <person name="Toyoda A."/>
            <person name="Takaki Y."/>
            <person name="Nishi S."/>
            <person name="Hori S."/>
            <person name="Arai W."/>
            <person name="Tsubouchi T."/>
            <person name="Morono Y."/>
            <person name="Uchiyama I."/>
            <person name="Ito T."/>
            <person name="Fujiyama A."/>
            <person name="Inagaki F."/>
            <person name="Takami H."/>
        </authorList>
    </citation>
    <scope>NUCLEOTIDE SEQUENCE</scope>
    <source>
        <strain evidence="2">Expedition CK06-06</strain>
    </source>
</reference>
<dbReference type="InterPro" id="IPR029063">
    <property type="entry name" value="SAM-dependent_MTases_sf"/>
</dbReference>
<comment type="caution">
    <text evidence="2">The sequence shown here is derived from an EMBL/GenBank/DDBJ whole genome shotgun (WGS) entry which is preliminary data.</text>
</comment>
<evidence type="ECO:0000259" key="1">
    <source>
        <dbReference type="Pfam" id="PF08241"/>
    </source>
</evidence>
<dbReference type="EMBL" id="BARS01040321">
    <property type="protein sequence ID" value="GAG34494.1"/>
    <property type="molecule type" value="Genomic_DNA"/>
</dbReference>
<dbReference type="InterPro" id="IPR013216">
    <property type="entry name" value="Methyltransf_11"/>
</dbReference>
<sequence length="221" mass="26223">WDNRSKEVKSWIQNTPKKDIINEIISKKYWWEELIGDVRGKKILDIGCGNTYYVTYWQLTGNEAYGSDFSAETVKNNNLLHKKLGLNQNFYEASSEKIEAKASSLDIVHMRWVIHHIPAELMDKSMQEIKRVLKPKGKLIIFETNYLYPFRWTVQTPILRKFNFLRKLCIKKAWLDPEEKALTNKGYIDLLRRNGFTIKKVDYDLTFFITQLIYYVSKIDL</sequence>
<protein>
    <recommendedName>
        <fullName evidence="1">Methyltransferase type 11 domain-containing protein</fullName>
    </recommendedName>
</protein>
<feature type="non-terminal residue" evidence="2">
    <location>
        <position position="1"/>
    </location>
</feature>
<accession>X0WU38</accession>
<gene>
    <name evidence="2" type="ORF">S01H1_61490</name>
</gene>
<dbReference type="SUPFAM" id="SSF53335">
    <property type="entry name" value="S-adenosyl-L-methionine-dependent methyltransferases"/>
    <property type="match status" value="1"/>
</dbReference>
<dbReference type="PANTHER" id="PTHR43591">
    <property type="entry name" value="METHYLTRANSFERASE"/>
    <property type="match status" value="1"/>
</dbReference>
<evidence type="ECO:0000313" key="2">
    <source>
        <dbReference type="EMBL" id="GAG34494.1"/>
    </source>
</evidence>
<feature type="domain" description="Methyltransferase type 11" evidence="1">
    <location>
        <begin position="44"/>
        <end position="141"/>
    </location>
</feature>
<dbReference type="Gene3D" id="3.40.50.150">
    <property type="entry name" value="Vaccinia Virus protein VP39"/>
    <property type="match status" value="1"/>
</dbReference>
<dbReference type="CDD" id="cd02440">
    <property type="entry name" value="AdoMet_MTases"/>
    <property type="match status" value="1"/>
</dbReference>